<comment type="similarity">
    <text evidence="1 8">Belongs to the RecN family.</text>
</comment>
<evidence type="ECO:0000256" key="4">
    <source>
        <dbReference type="ARBA" id="ARBA00022763"/>
    </source>
</evidence>
<reference evidence="11 12" key="1">
    <citation type="submission" date="2019-03" db="EMBL/GenBank/DDBJ databases">
        <title>Genomic Encyclopedia of Type Strains, Phase IV (KMG-IV): sequencing the most valuable type-strain genomes for metagenomic binning, comparative biology and taxonomic classification.</title>
        <authorList>
            <person name="Goeker M."/>
        </authorList>
    </citation>
    <scope>NUCLEOTIDE SEQUENCE [LARGE SCALE GENOMIC DNA]</scope>
    <source>
        <strain evidence="11 12">DSM 24629</strain>
    </source>
</reference>
<dbReference type="EMBL" id="SMAL01000001">
    <property type="protein sequence ID" value="TCT16930.1"/>
    <property type="molecule type" value="Genomic_DNA"/>
</dbReference>
<dbReference type="PANTHER" id="PTHR11059:SF0">
    <property type="entry name" value="DNA REPAIR PROTEIN RECN"/>
    <property type="match status" value="1"/>
</dbReference>
<feature type="coiled-coil region" evidence="9">
    <location>
        <begin position="337"/>
        <end position="368"/>
    </location>
</feature>
<evidence type="ECO:0000256" key="1">
    <source>
        <dbReference type="ARBA" id="ARBA00009441"/>
    </source>
</evidence>
<dbReference type="Gene3D" id="3.40.50.300">
    <property type="entry name" value="P-loop containing nucleotide triphosphate hydrolases"/>
    <property type="match status" value="2"/>
</dbReference>
<organism evidence="11 12">
    <name type="scientific">Natranaerovirga pectinivora</name>
    <dbReference type="NCBI Taxonomy" id="682400"/>
    <lineage>
        <taxon>Bacteria</taxon>
        <taxon>Bacillati</taxon>
        <taxon>Bacillota</taxon>
        <taxon>Clostridia</taxon>
        <taxon>Lachnospirales</taxon>
        <taxon>Natranaerovirgaceae</taxon>
        <taxon>Natranaerovirga</taxon>
    </lineage>
</organism>
<keyword evidence="3" id="KW-0547">Nucleotide-binding</keyword>
<dbReference type="AlphaFoldDB" id="A0A4R3MT88"/>
<dbReference type="Proteomes" id="UP000294902">
    <property type="component" value="Unassembled WGS sequence"/>
</dbReference>
<dbReference type="GO" id="GO:0005524">
    <property type="term" value="F:ATP binding"/>
    <property type="evidence" value="ECO:0007669"/>
    <property type="project" value="UniProtKB-KW"/>
</dbReference>
<dbReference type="FunFam" id="3.40.50.300:FF:000356">
    <property type="entry name" value="DNA repair protein RecN"/>
    <property type="match status" value="1"/>
</dbReference>
<dbReference type="GO" id="GO:0006310">
    <property type="term" value="P:DNA recombination"/>
    <property type="evidence" value="ECO:0007669"/>
    <property type="project" value="InterPro"/>
</dbReference>
<accession>A0A4R3MT88</accession>
<comment type="caution">
    <text evidence="11">The sequence shown here is derived from an EMBL/GenBank/DDBJ whole genome shotgun (WGS) entry which is preliminary data.</text>
</comment>
<dbReference type="InterPro" id="IPR038729">
    <property type="entry name" value="Rad50/SbcC_AAA"/>
</dbReference>
<dbReference type="GO" id="GO:0043590">
    <property type="term" value="C:bacterial nucleoid"/>
    <property type="evidence" value="ECO:0007669"/>
    <property type="project" value="TreeGrafter"/>
</dbReference>
<dbReference type="CDD" id="cd03241">
    <property type="entry name" value="ABC_RecN"/>
    <property type="match status" value="2"/>
</dbReference>
<dbReference type="SUPFAM" id="SSF52540">
    <property type="entry name" value="P-loop containing nucleoside triphosphate hydrolases"/>
    <property type="match status" value="1"/>
</dbReference>
<dbReference type="PIRSF" id="PIRSF003128">
    <property type="entry name" value="RecN"/>
    <property type="match status" value="1"/>
</dbReference>
<gene>
    <name evidence="11" type="ORF">EDC18_101226</name>
</gene>
<name>A0A4R3MT88_9FIRM</name>
<comment type="function">
    <text evidence="8">May be involved in recombinational repair of damaged DNA.</text>
</comment>
<evidence type="ECO:0000256" key="9">
    <source>
        <dbReference type="SAM" id="Coils"/>
    </source>
</evidence>
<evidence type="ECO:0000256" key="5">
    <source>
        <dbReference type="ARBA" id="ARBA00022840"/>
    </source>
</evidence>
<keyword evidence="12" id="KW-1185">Reference proteome</keyword>
<dbReference type="NCBIfam" id="TIGR00634">
    <property type="entry name" value="recN"/>
    <property type="match status" value="1"/>
</dbReference>
<keyword evidence="5" id="KW-0067">ATP-binding</keyword>
<dbReference type="InterPro" id="IPR004604">
    <property type="entry name" value="DNA_recomb/repair_RecN"/>
</dbReference>
<dbReference type="GO" id="GO:0016887">
    <property type="term" value="F:ATP hydrolysis activity"/>
    <property type="evidence" value="ECO:0007669"/>
    <property type="project" value="InterPro"/>
</dbReference>
<dbReference type="PANTHER" id="PTHR11059">
    <property type="entry name" value="DNA REPAIR PROTEIN RECN"/>
    <property type="match status" value="1"/>
</dbReference>
<keyword evidence="9" id="KW-0175">Coiled coil</keyword>
<evidence type="ECO:0000256" key="6">
    <source>
        <dbReference type="ARBA" id="ARBA00023204"/>
    </source>
</evidence>
<evidence type="ECO:0000313" key="11">
    <source>
        <dbReference type="EMBL" id="TCT16930.1"/>
    </source>
</evidence>
<evidence type="ECO:0000256" key="3">
    <source>
        <dbReference type="ARBA" id="ARBA00022741"/>
    </source>
</evidence>
<evidence type="ECO:0000313" key="12">
    <source>
        <dbReference type="Proteomes" id="UP000294902"/>
    </source>
</evidence>
<protein>
    <recommendedName>
        <fullName evidence="2 8">DNA repair protein RecN</fullName>
    </recommendedName>
    <alternativeName>
        <fullName evidence="7 8">Recombination protein N</fullName>
    </alternativeName>
</protein>
<keyword evidence="6 8" id="KW-0234">DNA repair</keyword>
<evidence type="ECO:0000256" key="7">
    <source>
        <dbReference type="ARBA" id="ARBA00033408"/>
    </source>
</evidence>
<evidence type="ECO:0000256" key="2">
    <source>
        <dbReference type="ARBA" id="ARBA00021315"/>
    </source>
</evidence>
<evidence type="ECO:0000259" key="10">
    <source>
        <dbReference type="Pfam" id="PF13476"/>
    </source>
</evidence>
<dbReference type="GO" id="GO:0006302">
    <property type="term" value="P:double-strand break repair"/>
    <property type="evidence" value="ECO:0007669"/>
    <property type="project" value="InterPro"/>
</dbReference>
<dbReference type="InterPro" id="IPR027417">
    <property type="entry name" value="P-loop_NTPase"/>
</dbReference>
<dbReference type="Pfam" id="PF13476">
    <property type="entry name" value="AAA_23"/>
    <property type="match status" value="1"/>
</dbReference>
<dbReference type="GO" id="GO:0009432">
    <property type="term" value="P:SOS response"/>
    <property type="evidence" value="ECO:0007669"/>
    <property type="project" value="TreeGrafter"/>
</dbReference>
<keyword evidence="4 8" id="KW-0227">DNA damage</keyword>
<sequence>MLVYLHVKNLALIDEVEVDFNQGLNILTGETGAGKSIIIDSINSALGAKTSKDIIRTGCDYALIELLFTIEDPHTIERIKSYDIPIDDNNEVLITRKINTNGRSVHKINGQSATALMIKNIASYLIDIHGQHEHQSLLNKSKHLEILDQFCGEELEENKRILQDLYKKYINQKKKLQEQAMDEDKRQREISFLEFEINEIETARLQQGEDEEVNKVYKLLSNSREITEVLNKVYDFTGSGVDLEVSVSNSIGKAIKLLSHIDKMDDGLTSIKDQFINVENLLNDINREILHFIDNITVDEEELFKAEERMNCINALKSKYGNSISDILKYLDESKEKHFELQNYEILKNQLEEALKKTEHTINEVCENITKIRLQKSKEIAKEIKKSLVDLNFLDVQFEITIKRMAQFTKNGWDDVEFMISTNPGESIKPLGKVASGGELSRIMLAIKSILANTDEIGTLIFDEIDVGISGRTAQKVSEKLALIARHHQVICITHLPQIAAMADKHFVIEKSTANNKTNTTIYPLKDENIYNEIARLISGVEVTDLVLHSAKEMKELANKVKEII</sequence>
<proteinExistence type="inferred from homology"/>
<evidence type="ECO:0000256" key="8">
    <source>
        <dbReference type="PIRNR" id="PIRNR003128"/>
    </source>
</evidence>
<feature type="domain" description="Rad50/SbcC-type AAA" evidence="10">
    <location>
        <begin position="5"/>
        <end position="201"/>
    </location>
</feature>
<feature type="coiled-coil region" evidence="9">
    <location>
        <begin position="152"/>
        <end position="186"/>
    </location>
</feature>